<keyword evidence="5" id="KW-1185">Reference proteome</keyword>
<name>X5DRT7_9CORY</name>
<dbReference type="AlphaFoldDB" id="X5DRT7"/>
<proteinExistence type="predicted"/>
<evidence type="ECO:0000313" key="5">
    <source>
        <dbReference type="Proteomes" id="UP000023703"/>
    </source>
</evidence>
<feature type="domain" description="Cell wall-active antibiotics response LiaF-like C-terminal" evidence="3">
    <location>
        <begin position="139"/>
        <end position="194"/>
    </location>
</feature>
<evidence type="ECO:0000313" key="4">
    <source>
        <dbReference type="EMBL" id="AHW64004.1"/>
    </source>
</evidence>
<protein>
    <submittedName>
        <fullName evidence="4">Uncharacterized protein</fullName>
    </submittedName>
</protein>
<organism evidence="4 5">
    <name type="scientific">Corynebacterium glyciniphilum AJ 3170</name>
    <dbReference type="NCBI Taxonomy" id="1404245"/>
    <lineage>
        <taxon>Bacteria</taxon>
        <taxon>Bacillati</taxon>
        <taxon>Actinomycetota</taxon>
        <taxon>Actinomycetes</taxon>
        <taxon>Mycobacteriales</taxon>
        <taxon>Corynebacteriaceae</taxon>
        <taxon>Corynebacterium</taxon>
    </lineage>
</organism>
<dbReference type="RefSeq" id="WP_038548263.1">
    <property type="nucleotide sequence ID" value="NZ_CP006842.1"/>
</dbReference>
<feature type="region of interest" description="Disordered" evidence="1">
    <location>
        <begin position="1"/>
        <end position="24"/>
    </location>
</feature>
<feature type="domain" description="DUF1707" evidence="2">
    <location>
        <begin position="17"/>
        <end position="67"/>
    </location>
</feature>
<evidence type="ECO:0000259" key="3">
    <source>
        <dbReference type="Pfam" id="PF09922"/>
    </source>
</evidence>
<dbReference type="Pfam" id="PF09922">
    <property type="entry name" value="LiaF-like_C"/>
    <property type="match status" value="1"/>
</dbReference>
<evidence type="ECO:0000259" key="2">
    <source>
        <dbReference type="Pfam" id="PF08044"/>
    </source>
</evidence>
<feature type="compositionally biased region" description="Basic and acidic residues" evidence="1">
    <location>
        <begin position="12"/>
        <end position="24"/>
    </location>
</feature>
<dbReference type="Pfam" id="PF08044">
    <property type="entry name" value="DUF1707"/>
    <property type="match status" value="1"/>
</dbReference>
<reference evidence="4 5" key="1">
    <citation type="journal article" date="2015" name="Int. J. Syst. Evol. Microbiol.">
        <title>Revisiting Corynebacterium glyciniphilum (ex Kubota et al., 1972) sp. nov., nom. rev., isolated from putrefied banana.</title>
        <authorList>
            <person name="Al-Dilaimi A."/>
            <person name="Bednarz H."/>
            <person name="Lomker A."/>
            <person name="Niehaus K."/>
            <person name="Kalinowski J."/>
            <person name="Ruckert C."/>
        </authorList>
    </citation>
    <scope>NUCLEOTIDE SEQUENCE [LARGE SCALE GENOMIC DNA]</scope>
    <source>
        <strain evidence="4">AJ 3170</strain>
    </source>
</reference>
<dbReference type="OrthoDB" id="3625082at2"/>
<dbReference type="PANTHER" id="PTHR40763:SF4">
    <property type="entry name" value="DUF1707 DOMAIN-CONTAINING PROTEIN"/>
    <property type="match status" value="1"/>
</dbReference>
<dbReference type="InterPro" id="IPR012551">
    <property type="entry name" value="DUF1707_SHOCT-like"/>
</dbReference>
<dbReference type="PANTHER" id="PTHR40763">
    <property type="entry name" value="MEMBRANE PROTEIN-RELATED"/>
    <property type="match status" value="1"/>
</dbReference>
<dbReference type="STRING" id="1404245.CGLY_07795"/>
<evidence type="ECO:0000256" key="1">
    <source>
        <dbReference type="SAM" id="MobiDB-lite"/>
    </source>
</evidence>
<dbReference type="EMBL" id="CP006842">
    <property type="protein sequence ID" value="AHW64004.1"/>
    <property type="molecule type" value="Genomic_DNA"/>
</dbReference>
<dbReference type="InterPro" id="IPR024425">
    <property type="entry name" value="LiaF-like_C"/>
</dbReference>
<dbReference type="Proteomes" id="UP000023703">
    <property type="component" value="Chromosome"/>
</dbReference>
<feature type="compositionally biased region" description="Polar residues" evidence="1">
    <location>
        <begin position="1"/>
        <end position="11"/>
    </location>
</feature>
<gene>
    <name evidence="4" type="ORF">CGLY_07795</name>
</gene>
<dbReference type="KEGG" id="cgy:CGLY_07795"/>
<dbReference type="HOGENOM" id="CLU_075817_0_0_11"/>
<sequence>MATPSDRSSGTDGERSLRATTADRERVLAELSDATGRGQIDLGEFEERSAVAWSAPSRTCLADLLDDIVVDPMAVVLGDRSGVALPRAERRSTGLAPAHGLTTAGPVDARITGSPGSAWTVAVFSGAEKKGEWACAHSHRVMAVMGGALVDLRDAVFEAPETVITVTAVMGGVQVLVPEDVRVIEHGVGLMGGFGSARAKSVTRSSRDLPTDAPVVRVRGVAVMGGVEVKRVPRRRREIPAS</sequence>
<accession>X5DRT7</accession>
<dbReference type="eggNOG" id="COG4758">
    <property type="taxonomic scope" value="Bacteria"/>
</dbReference>